<protein>
    <recommendedName>
        <fullName evidence="2">Reverse transcriptase domain-containing protein</fullName>
    </recommendedName>
</protein>
<proteinExistence type="predicted"/>
<organism evidence="3 4">
    <name type="scientific">Ridgeia piscesae</name>
    <name type="common">Tubeworm</name>
    <dbReference type="NCBI Taxonomy" id="27915"/>
    <lineage>
        <taxon>Eukaryota</taxon>
        <taxon>Metazoa</taxon>
        <taxon>Spiralia</taxon>
        <taxon>Lophotrochozoa</taxon>
        <taxon>Annelida</taxon>
        <taxon>Polychaeta</taxon>
        <taxon>Sedentaria</taxon>
        <taxon>Canalipalpata</taxon>
        <taxon>Sabellida</taxon>
        <taxon>Siboglinidae</taxon>
        <taxon>Ridgeia</taxon>
    </lineage>
</organism>
<dbReference type="CDD" id="cd01650">
    <property type="entry name" value="RT_nLTR_like"/>
    <property type="match status" value="1"/>
</dbReference>
<keyword evidence="1" id="KW-0732">Signal</keyword>
<dbReference type="SUPFAM" id="SSF56672">
    <property type="entry name" value="DNA/RNA polymerases"/>
    <property type="match status" value="1"/>
</dbReference>
<dbReference type="SUPFAM" id="SSF56219">
    <property type="entry name" value="DNase I-like"/>
    <property type="match status" value="1"/>
</dbReference>
<dbReference type="PANTHER" id="PTHR33332">
    <property type="entry name" value="REVERSE TRANSCRIPTASE DOMAIN-CONTAINING PROTEIN"/>
    <property type="match status" value="1"/>
</dbReference>
<dbReference type="InterPro" id="IPR043502">
    <property type="entry name" value="DNA/RNA_pol_sf"/>
</dbReference>
<keyword evidence="4" id="KW-1185">Reference proteome</keyword>
<reference evidence="3" key="1">
    <citation type="journal article" date="2023" name="Mol. Biol. Evol.">
        <title>Third-Generation Sequencing Reveals the Adaptive Role of the Epigenome in Three Deep-Sea Polychaetes.</title>
        <authorList>
            <person name="Perez M."/>
            <person name="Aroh O."/>
            <person name="Sun Y."/>
            <person name="Lan Y."/>
            <person name="Juniper S.K."/>
            <person name="Young C.R."/>
            <person name="Angers B."/>
            <person name="Qian P.Y."/>
        </authorList>
    </citation>
    <scope>NUCLEOTIDE SEQUENCE</scope>
    <source>
        <strain evidence="3">R07B-5</strain>
    </source>
</reference>
<evidence type="ECO:0000259" key="2">
    <source>
        <dbReference type="PROSITE" id="PS50878"/>
    </source>
</evidence>
<dbReference type="Pfam" id="PF03372">
    <property type="entry name" value="Exo_endo_phos"/>
    <property type="match status" value="1"/>
</dbReference>
<name>A0AAD9JJL8_RIDPI</name>
<accession>A0AAD9JJL8</accession>
<dbReference type="Gene3D" id="3.60.10.10">
    <property type="entry name" value="Endonuclease/exonuclease/phosphatase"/>
    <property type="match status" value="1"/>
</dbReference>
<dbReference type="Pfam" id="PF00078">
    <property type="entry name" value="RVT_1"/>
    <property type="match status" value="1"/>
</dbReference>
<evidence type="ECO:0000313" key="4">
    <source>
        <dbReference type="Proteomes" id="UP001209878"/>
    </source>
</evidence>
<comment type="caution">
    <text evidence="3">The sequence shown here is derived from an EMBL/GenBank/DDBJ whole genome shotgun (WGS) entry which is preliminary data.</text>
</comment>
<dbReference type="AlphaFoldDB" id="A0AAD9JJL8"/>
<dbReference type="EMBL" id="JAODUO010002204">
    <property type="protein sequence ID" value="KAK2154259.1"/>
    <property type="molecule type" value="Genomic_DNA"/>
</dbReference>
<dbReference type="GO" id="GO:0003824">
    <property type="term" value="F:catalytic activity"/>
    <property type="evidence" value="ECO:0007669"/>
    <property type="project" value="InterPro"/>
</dbReference>
<feature type="chain" id="PRO_5041965975" description="Reverse transcriptase domain-containing protein" evidence="1">
    <location>
        <begin position="21"/>
        <end position="1040"/>
    </location>
</feature>
<dbReference type="PROSITE" id="PS50878">
    <property type="entry name" value="RT_POL"/>
    <property type="match status" value="1"/>
</dbReference>
<sequence>MSPLFLFSVLLLCCSAASRSHDFTLCSKLAHWSDVISTPSKYISTQESLTYLHSLPCLNLCFNRKLLPIPRSTPTFKLSLILLLAGDVNLNPGPVVRHNIRLATTNIRSIRDKTASLTDLIISKTIDILAVTETWLRPHDTASCIADISPPGYVFHHKPRPVGRGGGVGFLVSKQFKVNLQPSPNYTTFESMCLNISNSCFSGHFICIYRPPGHPANFFEQFQDLLENVVTIHSDFYIVGDFNLHLDTPSATTTTFNDILASFDTTQHVNFPTHIHGHWLDIIITRSSCKNIQTPTVVDGLSDHNTVIANLKVRTAPAVSKHNVFYRAFHSINIAAFMADITTSNLVTHPREHLSELYKQYHQILKTLLDKHAPIKTKSVSQKPPAPWMTPEIIKSKQRRRYLERVWRKSRSSLDRSRYTRQCHQCNREMSKAKSHYYENMVSTNSATPKQLWECINKILHRRPAPSLPTHASIKSLCNSFSSHFKDKISVIQSTFTGHTPHTVHADFPQLNFQLASFEPATTTEVRKIIMSSPSKSCDLDPIPTILLKACLDVLIKPITDIINASLCYGFFPDDFKCAHVNPVLKKSTLPKEELNSYRPISNLSFISKILEKVVANRLRSHIYKNGLSNVSQSAYKQFHSTETALLKVHNDINLNIDNGKVTALTLLDLSAAFDTIDHNILITRLSTWYGISGTALSWFTSYLTDRQQAIKIGNCFSDMLPTSCGVPQGSVLGPLLFTLYTTPLSSVIQGHNLYHHLYADDTQIYISLTTPDACRSLNQLRDCLQDVSLWMKNSKLKLNANKTEFIIIGTVTQRAKLDGFFPTHILNQSVTPAPSVSNLGVNFDESFNFKQHISKTCRCCFYHIRDLRRIRRFLSLSVAKTIATALVSSRLDYCNSLLYNTANKDIARLQRVQNCLARVVTRSPRFSSSVPLLKSLHWLPVHYRIIFKICTISYQALASKQPTYLNSMLTPARNSRELRSTSSNPLYIPRVKTKAGTRAFSVAAPTLWNSLPVSVKSEGNIVSFRRRLKTYLFNAAYPP</sequence>
<dbReference type="InterPro" id="IPR036691">
    <property type="entry name" value="Endo/exonu/phosph_ase_sf"/>
</dbReference>
<dbReference type="InterPro" id="IPR000477">
    <property type="entry name" value="RT_dom"/>
</dbReference>
<dbReference type="InterPro" id="IPR005135">
    <property type="entry name" value="Endo/exonuclease/phosphatase"/>
</dbReference>
<evidence type="ECO:0000256" key="1">
    <source>
        <dbReference type="SAM" id="SignalP"/>
    </source>
</evidence>
<gene>
    <name evidence="3" type="ORF">NP493_2210g00016</name>
</gene>
<feature type="domain" description="Reverse transcriptase" evidence="2">
    <location>
        <begin position="565"/>
        <end position="813"/>
    </location>
</feature>
<feature type="signal peptide" evidence="1">
    <location>
        <begin position="1"/>
        <end position="20"/>
    </location>
</feature>
<evidence type="ECO:0000313" key="3">
    <source>
        <dbReference type="EMBL" id="KAK2154259.1"/>
    </source>
</evidence>
<dbReference type="Proteomes" id="UP001209878">
    <property type="component" value="Unassembled WGS sequence"/>
</dbReference>